<dbReference type="Pfam" id="PF09898">
    <property type="entry name" value="DUF2125"/>
    <property type="match status" value="1"/>
</dbReference>
<protein>
    <recommendedName>
        <fullName evidence="4">DUF2125 domain-containing protein</fullName>
    </recommendedName>
</protein>
<accession>A0A1X7A3S9</accession>
<gene>
    <name evidence="2" type="ORF">PSM7751_03678</name>
</gene>
<reference evidence="2 3" key="1">
    <citation type="submission" date="2017-03" db="EMBL/GenBank/DDBJ databases">
        <authorList>
            <person name="Afonso C.L."/>
            <person name="Miller P.J."/>
            <person name="Scott M.A."/>
            <person name="Spackman E."/>
            <person name="Goraichik I."/>
            <person name="Dimitrov K.M."/>
            <person name="Suarez D.L."/>
            <person name="Swayne D.E."/>
        </authorList>
    </citation>
    <scope>NUCLEOTIDE SEQUENCE [LARGE SCALE GENOMIC DNA]</scope>
    <source>
        <strain evidence="2 3">CECT 7751</strain>
    </source>
</reference>
<proteinExistence type="predicted"/>
<feature type="chain" id="PRO_5012462724" description="DUF2125 domain-containing protein" evidence="1">
    <location>
        <begin position="34"/>
        <end position="522"/>
    </location>
</feature>
<name>A0A1X7A3S9_9RHOB</name>
<dbReference type="OrthoDB" id="7791409at2"/>
<feature type="signal peptide" evidence="1">
    <location>
        <begin position="1"/>
        <end position="33"/>
    </location>
</feature>
<evidence type="ECO:0000256" key="1">
    <source>
        <dbReference type="SAM" id="SignalP"/>
    </source>
</evidence>
<dbReference type="InterPro" id="IPR018666">
    <property type="entry name" value="DUF2125"/>
</dbReference>
<evidence type="ECO:0000313" key="3">
    <source>
        <dbReference type="Proteomes" id="UP000193963"/>
    </source>
</evidence>
<dbReference type="Proteomes" id="UP000193963">
    <property type="component" value="Unassembled WGS sequence"/>
</dbReference>
<dbReference type="EMBL" id="FWFN01000008">
    <property type="protein sequence ID" value="SLN69345.1"/>
    <property type="molecule type" value="Genomic_DNA"/>
</dbReference>
<dbReference type="AlphaFoldDB" id="A0A1X7A3S9"/>
<keyword evidence="1" id="KW-0732">Signal</keyword>
<evidence type="ECO:0000313" key="2">
    <source>
        <dbReference type="EMBL" id="SLN69345.1"/>
    </source>
</evidence>
<evidence type="ECO:0008006" key="4">
    <source>
        <dbReference type="Google" id="ProtNLM"/>
    </source>
</evidence>
<dbReference type="RefSeq" id="WP_100148464.1">
    <property type="nucleotide sequence ID" value="NZ_FWFN01000008.1"/>
</dbReference>
<sequence>MTLSPIFPVSVRPARSVLATLVAGTCLAGPAFALTPDELWEQNRAYLEASGYTVDADISRDGDDLTVDELRLTVTTEIEDGEDLSMVLTMSDMTYAARGDDEVELVLPASMPMTLEADSDEGPFSVEMTLTAEGLSQLFSGTPGDVAARYEADEIGVTVDSVTGPDDVVLEDMFAVLISGASGTARIASTDGFDIEQAFTADMISYRFDLIAPEESGEEGEVHATGSFAGTSFGGTLFLPAAEDGKQMDPASMLSSGMRMDTTMAHTGGEMQMSGSSDGEEFSFGQTSAGGQLIARLADEGLHYDVSGTDIAMQLQSDDLPFPVQLSLAEAGFGLTMPLAASEEPSPLGLRITLRDAVVPEGLWAMVDPTGALPHEPLTVDARLSGAARLFHDLTDAEALEDMDPGEAPGELTSLNLDMLELKAGGAALQAEGQFDIDNTVQSQLNPDMPKATGTLEVTAQGVMGLIQTLGEMGLIPADQAMMAPMMVGMFARQVSGPDDLASTIEITEDESLLVNGNPMTP</sequence>
<keyword evidence="3" id="KW-1185">Reference proteome</keyword>
<organism evidence="2 3">
    <name type="scientific">Pseudooceanicola marinus</name>
    <dbReference type="NCBI Taxonomy" id="396013"/>
    <lineage>
        <taxon>Bacteria</taxon>
        <taxon>Pseudomonadati</taxon>
        <taxon>Pseudomonadota</taxon>
        <taxon>Alphaproteobacteria</taxon>
        <taxon>Rhodobacterales</taxon>
        <taxon>Paracoccaceae</taxon>
        <taxon>Pseudooceanicola</taxon>
    </lineage>
</organism>